<dbReference type="GO" id="GO:0008808">
    <property type="term" value="F:cardiolipin synthase activity"/>
    <property type="evidence" value="ECO:0007669"/>
    <property type="project" value="TreeGrafter"/>
</dbReference>
<dbReference type="EC" id="2.7.8.-" evidence="1"/>
<dbReference type="Gene3D" id="3.30.870.10">
    <property type="entry name" value="Endonuclease Chain A"/>
    <property type="match status" value="2"/>
</dbReference>
<dbReference type="CDD" id="cd09159">
    <property type="entry name" value="PLDc_ybhO_like_2"/>
    <property type="match status" value="1"/>
</dbReference>
<evidence type="ECO:0000313" key="2">
    <source>
        <dbReference type="Proteomes" id="UP000045039"/>
    </source>
</evidence>
<dbReference type="Pfam" id="PF13091">
    <property type="entry name" value="PLDc_2"/>
    <property type="match status" value="2"/>
</dbReference>
<dbReference type="KEGG" id="paeb:NCGM1900_2167"/>
<gene>
    <name evidence="1" type="primary">ywiE_1</name>
    <name evidence="1" type="ORF">PAERUG_P19_London_7_VIM_2_05_10_00327</name>
</gene>
<dbReference type="EMBL" id="CVVU01000011">
    <property type="protein sequence ID" value="CRN93784.1"/>
    <property type="molecule type" value="Genomic_DNA"/>
</dbReference>
<dbReference type="SMART" id="SM00155">
    <property type="entry name" value="PLDc"/>
    <property type="match status" value="2"/>
</dbReference>
<dbReference type="SUPFAM" id="SSF56024">
    <property type="entry name" value="Phospholipase D/nuclease"/>
    <property type="match status" value="2"/>
</dbReference>
<sequence>MSGPVFPWRSDNRFALLNDGVRFFPRMLLAIEAAQRSIELELYLVEDGHCAELFLVALLDARRRGVAVRCLFDGFGCLGLGSAWIQRLREAGGELRLYNPLRWKLTGGNLYRDHRKLLLVDGRLGYVGGAGITDEFWEPVSDVSAWREVMVEMDGPVVADWAALFERQWLACLEEKAWKPREGMTLTRLPPQPGAARGLGRVAYADARQHRDILQSLVRALNGSRRRIWLATPYFLPTWKVRRALRKAAQRGVEVRLLLAGRLTDHAPVRYAGQRYYPRLLRAGVRIHEYQPRFLHLKMVMVDDWVSVGSCNFDHWNLRFNLDANLEALDPDFTNEAAASLLADFADSREVTLAMWRARPLWMRLHQRLWGWLDRVVVNFLDRRR</sequence>
<proteinExistence type="predicted"/>
<dbReference type="InterPro" id="IPR001736">
    <property type="entry name" value="PLipase_D/transphosphatidylase"/>
</dbReference>
<dbReference type="PANTHER" id="PTHR21248:SF23">
    <property type="entry name" value="CARDIOLIPIN SYNTHASE B"/>
    <property type="match status" value="1"/>
</dbReference>
<dbReference type="AlphaFoldDB" id="A0A069PY94"/>
<dbReference type="Proteomes" id="UP000045039">
    <property type="component" value="Unassembled WGS sequence"/>
</dbReference>
<organism evidence="1 2">
    <name type="scientific">Pseudomonas aeruginosa</name>
    <dbReference type="NCBI Taxonomy" id="287"/>
    <lineage>
        <taxon>Bacteria</taxon>
        <taxon>Pseudomonadati</taxon>
        <taxon>Pseudomonadota</taxon>
        <taxon>Gammaproteobacteria</taxon>
        <taxon>Pseudomonadales</taxon>
        <taxon>Pseudomonadaceae</taxon>
        <taxon>Pseudomonas</taxon>
    </lineage>
</organism>
<dbReference type="CDD" id="cd09110">
    <property type="entry name" value="PLDc_CLS_1"/>
    <property type="match status" value="1"/>
</dbReference>
<name>A0A069PY94_PSEAI</name>
<evidence type="ECO:0000313" key="1">
    <source>
        <dbReference type="EMBL" id="CRN93784.1"/>
    </source>
</evidence>
<dbReference type="PROSITE" id="PS50035">
    <property type="entry name" value="PLD"/>
    <property type="match status" value="2"/>
</dbReference>
<keyword evidence="1" id="KW-0808">Transferase</keyword>
<accession>A0A069PY94</accession>
<dbReference type="GO" id="GO:0032049">
    <property type="term" value="P:cardiolipin biosynthetic process"/>
    <property type="evidence" value="ECO:0007669"/>
    <property type="project" value="UniProtKB-ARBA"/>
</dbReference>
<reference evidence="2" key="1">
    <citation type="submission" date="2015-06" db="EMBL/GenBank/DDBJ databases">
        <authorList>
            <person name="Radhakrishnan Rajesh"/>
            <person name="Underwood Anthony"/>
            <person name="Al-Shahib Ali"/>
        </authorList>
    </citation>
    <scope>NUCLEOTIDE SEQUENCE [LARGE SCALE GENOMIC DNA]</scope>
    <source>
        <strain evidence="2">P19_London_7_VIM_2_05_10</strain>
    </source>
</reference>
<comment type="caution">
    <text evidence="1">The sequence shown here is derived from an EMBL/GenBank/DDBJ whole genome shotgun (WGS) entry which is preliminary data.</text>
</comment>
<dbReference type="GO" id="GO:0016020">
    <property type="term" value="C:membrane"/>
    <property type="evidence" value="ECO:0007669"/>
    <property type="project" value="TreeGrafter"/>
</dbReference>
<dbReference type="InterPro" id="IPR025202">
    <property type="entry name" value="PLD-like_dom"/>
</dbReference>
<dbReference type="PANTHER" id="PTHR21248">
    <property type="entry name" value="CARDIOLIPIN SYNTHASE"/>
    <property type="match status" value="1"/>
</dbReference>
<protein>
    <submittedName>
        <fullName evidence="1">Cardiolipin synthase YwiE</fullName>
        <ecNumber evidence="1">2.7.8.-</ecNumber>
    </submittedName>
</protein>
<accession>A0A1S1C1Y1</accession>